<dbReference type="InterPro" id="IPR032675">
    <property type="entry name" value="LRR_dom_sf"/>
</dbReference>
<dbReference type="EMBL" id="HE681725">
    <property type="protein sequence ID" value="CCG25126.1"/>
    <property type="molecule type" value="Genomic_DNA"/>
</dbReference>
<dbReference type="RefSeq" id="XP_003871251.1">
    <property type="nucleotide sequence ID" value="XM_003871202.1"/>
</dbReference>
<organism evidence="1 2">
    <name type="scientific">Candida orthopsilosis (strain 90-125)</name>
    <name type="common">Yeast</name>
    <dbReference type="NCBI Taxonomy" id="1136231"/>
    <lineage>
        <taxon>Eukaryota</taxon>
        <taxon>Fungi</taxon>
        <taxon>Dikarya</taxon>
        <taxon>Ascomycota</taxon>
        <taxon>Saccharomycotina</taxon>
        <taxon>Pichiomycetes</taxon>
        <taxon>Debaryomycetaceae</taxon>
        <taxon>Candida/Lodderomyces clade</taxon>
        <taxon>Candida</taxon>
    </lineage>
</organism>
<reference evidence="1 2" key="1">
    <citation type="journal article" date="2012" name="PLoS ONE">
        <title>Sequence and analysis of the genome of the pathogenic yeast Candida orthopsilosis.</title>
        <authorList>
            <person name="Riccombeni A."/>
            <person name="Vidanes G."/>
            <person name="Proux-Wera E."/>
            <person name="Wolfe K.H."/>
            <person name="Butler G."/>
        </authorList>
    </citation>
    <scope>NUCLEOTIDE SEQUENCE [LARGE SCALE GENOMIC DNA]</scope>
    <source>
        <strain evidence="1 2">Co 90-125</strain>
    </source>
</reference>
<name>H8XAE9_CANO9</name>
<dbReference type="GeneID" id="14541878"/>
<gene>
    <name evidence="1" type="ORF">CORT_0G04490</name>
</gene>
<dbReference type="SUPFAM" id="SSF52058">
    <property type="entry name" value="L domain-like"/>
    <property type="match status" value="1"/>
</dbReference>
<evidence type="ECO:0000313" key="2">
    <source>
        <dbReference type="Proteomes" id="UP000005018"/>
    </source>
</evidence>
<dbReference type="OrthoDB" id="4019115at2759"/>
<proteinExistence type="predicted"/>
<accession>H8XAE9</accession>
<dbReference type="Proteomes" id="UP000005018">
    <property type="component" value="Chromosome 7"/>
</dbReference>
<dbReference type="KEGG" id="cot:CORT_0G04490"/>
<protein>
    <submittedName>
        <fullName evidence="1">Lmo1 h</fullName>
    </submittedName>
</protein>
<dbReference type="HOGENOM" id="CLU_1570425_0_0_1"/>
<keyword evidence="2" id="KW-1185">Reference proteome</keyword>
<dbReference type="AlphaFoldDB" id="H8XAE9"/>
<evidence type="ECO:0000313" key="1">
    <source>
        <dbReference type="EMBL" id="CCG25126.1"/>
    </source>
</evidence>
<sequence length="170" mass="19251">MDFANFEKLKCVKLADSRLSDIVNFAFPDSLDVLDLSKSYITSIEGVKFPKILVSLNPSSNFPRSIAGVQFPPTLRRPNLNIILINAGDIQKSNLHENFHIETLYLGGQDKIDFSCCMLLENLHSLSLCHCIASNSYRFGHKLKSLQIEYCDYTNGMSIGECFNLKYLYI</sequence>
<dbReference type="Gene3D" id="3.80.10.10">
    <property type="entry name" value="Ribonuclease Inhibitor"/>
    <property type="match status" value="1"/>
</dbReference>